<evidence type="ECO:0000313" key="2">
    <source>
        <dbReference type="Proteomes" id="UP001237292"/>
    </source>
</evidence>
<keyword evidence="2" id="KW-1185">Reference proteome</keyword>
<reference evidence="1 2" key="1">
    <citation type="journal article" date="2023" name="Access Microbiol">
        <title>The genome of a steinernematid-associated Pseudomonas piscis bacterium encodes the biosynthesis of insect toxins.</title>
        <authorList>
            <person name="Awori R.M."/>
            <person name="Hendre P."/>
            <person name="Amugune N.O."/>
        </authorList>
    </citation>
    <scope>NUCLEOTIDE SEQUENCE [LARGE SCALE GENOMIC DNA]</scope>
    <source>
        <strain evidence="1 2">75</strain>
    </source>
</reference>
<proteinExistence type="predicted"/>
<sequence>MEEKSLLKKYEEPALSIDAPGTSSKVAKHIQRGLDRLVRFTFFHTAAT</sequence>
<name>A0ABY9NQC3_9PSED</name>
<dbReference type="Proteomes" id="UP001237292">
    <property type="component" value="Chromosome"/>
</dbReference>
<dbReference type="EMBL" id="CP133164">
    <property type="protein sequence ID" value="WMN20473.1"/>
    <property type="molecule type" value="Genomic_DNA"/>
</dbReference>
<gene>
    <name evidence="1" type="ORF">QL104_14090</name>
</gene>
<organism evidence="1 2">
    <name type="scientific">Pseudomonas piscis</name>
    <dbReference type="NCBI Taxonomy" id="2614538"/>
    <lineage>
        <taxon>Bacteria</taxon>
        <taxon>Pseudomonadati</taxon>
        <taxon>Pseudomonadota</taxon>
        <taxon>Gammaproteobacteria</taxon>
        <taxon>Pseudomonadales</taxon>
        <taxon>Pseudomonadaceae</taxon>
        <taxon>Pseudomonas</taxon>
    </lineage>
</organism>
<dbReference type="RefSeq" id="WP_022644243.1">
    <property type="nucleotide sequence ID" value="NZ_CP133164.1"/>
</dbReference>
<protein>
    <submittedName>
        <fullName evidence="1">Uncharacterized protein</fullName>
    </submittedName>
</protein>
<accession>A0ABY9NQC3</accession>
<evidence type="ECO:0000313" key="1">
    <source>
        <dbReference type="EMBL" id="WMN20473.1"/>
    </source>
</evidence>